<dbReference type="PANTHER" id="PTHR44591">
    <property type="entry name" value="STRESS RESPONSE REGULATOR PROTEIN 1"/>
    <property type="match status" value="1"/>
</dbReference>
<dbReference type="PANTHER" id="PTHR44591:SF18">
    <property type="entry name" value="REGULATORY PROTEIN"/>
    <property type="match status" value="1"/>
</dbReference>
<dbReference type="AlphaFoldDB" id="A0A062Y122"/>
<dbReference type="Gene3D" id="3.40.50.2300">
    <property type="match status" value="1"/>
</dbReference>
<dbReference type="STRING" id="1312852.EG19_00570"/>
<dbReference type="Pfam" id="PF00072">
    <property type="entry name" value="Response_reg"/>
    <property type="match status" value="1"/>
</dbReference>
<reference evidence="4 5" key="1">
    <citation type="submission" date="2014-04" db="EMBL/GenBank/DDBJ databases">
        <title>The Genome Sequence of Thermoanaerobaculum aquaticum MP-01, The First Cultivated Group 23 Acidobacterium.</title>
        <authorList>
            <person name="Stamps B.W."/>
            <person name="Losey N.A."/>
            <person name="Lawson P.A."/>
            <person name="Stevenson B.S."/>
        </authorList>
    </citation>
    <scope>NUCLEOTIDE SEQUENCE [LARGE SCALE GENOMIC DNA]</scope>
    <source>
        <strain evidence="4 5">MP-01</strain>
    </source>
</reference>
<dbReference type="InterPro" id="IPR011006">
    <property type="entry name" value="CheY-like_superfamily"/>
</dbReference>
<feature type="domain" description="Response regulatory" evidence="3">
    <location>
        <begin position="2"/>
        <end position="120"/>
    </location>
</feature>
<dbReference type="GO" id="GO:0000160">
    <property type="term" value="P:phosphorelay signal transduction system"/>
    <property type="evidence" value="ECO:0007669"/>
    <property type="project" value="InterPro"/>
</dbReference>
<keyword evidence="1 2" id="KW-0597">Phosphoprotein</keyword>
<dbReference type="PROSITE" id="PS50110">
    <property type="entry name" value="RESPONSE_REGULATORY"/>
    <property type="match status" value="1"/>
</dbReference>
<feature type="modified residue" description="4-aspartylphosphate" evidence="2">
    <location>
        <position position="51"/>
    </location>
</feature>
<name>A0A062Y122_9BACT</name>
<evidence type="ECO:0000256" key="2">
    <source>
        <dbReference type="PROSITE-ProRule" id="PRU00169"/>
    </source>
</evidence>
<comment type="caution">
    <text evidence="4">The sequence shown here is derived from an EMBL/GenBank/DDBJ whole genome shotgun (WGS) entry which is preliminary data.</text>
</comment>
<dbReference type="OrthoDB" id="9779069at2"/>
<evidence type="ECO:0000313" key="5">
    <source>
        <dbReference type="Proteomes" id="UP000027284"/>
    </source>
</evidence>
<accession>A0A062Y122</accession>
<proteinExistence type="predicted"/>
<sequence>MQVLVADDSRIFRVLVKELLEEKGVTVFEAADGKQALDAALAYRPELLILDALMPRLSGFDVIAKLKEKLPEYQPKVFIVTAVYKSYRWESEAKTVYKVDEYLEKPLEPETLLAALRRHFPGENF</sequence>
<gene>
    <name evidence="4" type="ORF">EG19_00570</name>
</gene>
<dbReference type="InterPro" id="IPR001789">
    <property type="entry name" value="Sig_transdc_resp-reg_receiver"/>
</dbReference>
<protein>
    <recommendedName>
        <fullName evidence="3">Response regulatory domain-containing protein</fullName>
    </recommendedName>
</protein>
<dbReference type="InterPro" id="IPR050595">
    <property type="entry name" value="Bact_response_regulator"/>
</dbReference>
<evidence type="ECO:0000313" key="4">
    <source>
        <dbReference type="EMBL" id="KDA54096.1"/>
    </source>
</evidence>
<organism evidence="4 5">
    <name type="scientific">Thermoanaerobaculum aquaticum</name>
    <dbReference type="NCBI Taxonomy" id="1312852"/>
    <lineage>
        <taxon>Bacteria</taxon>
        <taxon>Pseudomonadati</taxon>
        <taxon>Acidobacteriota</taxon>
        <taxon>Thermoanaerobaculia</taxon>
        <taxon>Thermoanaerobaculales</taxon>
        <taxon>Thermoanaerobaculaceae</taxon>
        <taxon>Thermoanaerobaculum</taxon>
    </lineage>
</organism>
<dbReference type="SMART" id="SM00448">
    <property type="entry name" value="REC"/>
    <property type="match status" value="1"/>
</dbReference>
<dbReference type="RefSeq" id="WP_038048122.1">
    <property type="nucleotide sequence ID" value="NZ_JMFG01000011.1"/>
</dbReference>
<evidence type="ECO:0000256" key="1">
    <source>
        <dbReference type="ARBA" id="ARBA00022553"/>
    </source>
</evidence>
<dbReference type="EMBL" id="JMFG01000011">
    <property type="protein sequence ID" value="KDA54096.1"/>
    <property type="molecule type" value="Genomic_DNA"/>
</dbReference>
<dbReference type="Proteomes" id="UP000027284">
    <property type="component" value="Unassembled WGS sequence"/>
</dbReference>
<keyword evidence="5" id="KW-1185">Reference proteome</keyword>
<evidence type="ECO:0000259" key="3">
    <source>
        <dbReference type="PROSITE" id="PS50110"/>
    </source>
</evidence>
<dbReference type="SUPFAM" id="SSF52172">
    <property type="entry name" value="CheY-like"/>
    <property type="match status" value="1"/>
</dbReference>